<accession>A0A0R1LJP5</accession>
<name>A0A0R1LJP5_9LACO</name>
<dbReference type="FunFam" id="3.20.20.100:FF:000015">
    <property type="entry name" value="Oxidoreductase, aldo/keto reductase family"/>
    <property type="match status" value="1"/>
</dbReference>
<evidence type="ECO:0000256" key="3">
    <source>
        <dbReference type="ARBA" id="ARBA00023002"/>
    </source>
</evidence>
<dbReference type="PROSITE" id="PS00063">
    <property type="entry name" value="ALDOKETO_REDUCTASE_3"/>
    <property type="match status" value="1"/>
</dbReference>
<dbReference type="PROSITE" id="PS00062">
    <property type="entry name" value="ALDOKETO_REDUCTASE_2"/>
    <property type="match status" value="1"/>
</dbReference>
<protein>
    <submittedName>
        <fullName evidence="8">2,5 diketo-d-gluconic acid-like reductase, nadp dependent, (Promiscuous)</fullName>
    </submittedName>
</protein>
<feature type="binding site" evidence="5">
    <location>
        <position position="108"/>
    </location>
    <ligand>
        <name>substrate</name>
    </ligand>
</feature>
<evidence type="ECO:0000313" key="8">
    <source>
        <dbReference type="EMBL" id="KRK96005.1"/>
    </source>
</evidence>
<dbReference type="Gene3D" id="3.20.20.100">
    <property type="entry name" value="NADP-dependent oxidoreductase domain"/>
    <property type="match status" value="1"/>
</dbReference>
<proteinExistence type="inferred from homology"/>
<keyword evidence="3" id="KW-0560">Oxidoreductase</keyword>
<feature type="active site" description="Proton donor" evidence="4">
    <location>
        <position position="50"/>
    </location>
</feature>
<evidence type="ECO:0000259" key="7">
    <source>
        <dbReference type="Pfam" id="PF00248"/>
    </source>
</evidence>
<dbReference type="GO" id="GO:0016616">
    <property type="term" value="F:oxidoreductase activity, acting on the CH-OH group of donors, NAD or NADP as acceptor"/>
    <property type="evidence" value="ECO:0007669"/>
    <property type="project" value="UniProtKB-ARBA"/>
</dbReference>
<dbReference type="PANTHER" id="PTHR43827">
    <property type="entry name" value="2,5-DIKETO-D-GLUCONIC ACID REDUCTASE"/>
    <property type="match status" value="1"/>
</dbReference>
<dbReference type="AlphaFoldDB" id="A0A0R1LJP5"/>
<keyword evidence="9" id="KW-1185">Reference proteome</keyword>
<evidence type="ECO:0000256" key="6">
    <source>
        <dbReference type="PIRSR" id="PIRSR000097-3"/>
    </source>
</evidence>
<keyword evidence="2" id="KW-0521">NADP</keyword>
<dbReference type="Pfam" id="PF00248">
    <property type="entry name" value="Aldo_ket_red"/>
    <property type="match status" value="1"/>
</dbReference>
<dbReference type="OrthoDB" id="9804790at2"/>
<comment type="similarity">
    <text evidence="1">Belongs to the aldo/keto reductase family.</text>
</comment>
<dbReference type="CDD" id="cd19133">
    <property type="entry name" value="AKR_AKR5F1"/>
    <property type="match status" value="1"/>
</dbReference>
<dbReference type="InterPro" id="IPR023210">
    <property type="entry name" value="NADP_OxRdtase_dom"/>
</dbReference>
<dbReference type="EMBL" id="AZDV01000005">
    <property type="protein sequence ID" value="KRK96005.1"/>
    <property type="molecule type" value="Genomic_DNA"/>
</dbReference>
<dbReference type="InterPro" id="IPR036812">
    <property type="entry name" value="NAD(P)_OxRdtase_dom_sf"/>
</dbReference>
<dbReference type="InterPro" id="IPR018170">
    <property type="entry name" value="Aldo/ket_reductase_CS"/>
</dbReference>
<evidence type="ECO:0000313" key="9">
    <source>
        <dbReference type="Proteomes" id="UP000051955"/>
    </source>
</evidence>
<dbReference type="RefSeq" id="WP_057801329.1">
    <property type="nucleotide sequence ID" value="NZ_AZDV01000005.1"/>
</dbReference>
<dbReference type="PIRSF" id="PIRSF000097">
    <property type="entry name" value="AKR"/>
    <property type="match status" value="1"/>
</dbReference>
<evidence type="ECO:0000256" key="4">
    <source>
        <dbReference type="PIRSR" id="PIRSR000097-1"/>
    </source>
</evidence>
<dbReference type="InterPro" id="IPR020471">
    <property type="entry name" value="AKR"/>
</dbReference>
<gene>
    <name evidence="8" type="ORF">FD25_GL002466</name>
</gene>
<dbReference type="PATRIC" id="fig|1423715.3.peg.2544"/>
<organism evidence="8 9">
    <name type="scientific">Levilactobacillus acidifarinae DSM 19394 = JCM 15949</name>
    <dbReference type="NCBI Taxonomy" id="1423715"/>
    <lineage>
        <taxon>Bacteria</taxon>
        <taxon>Bacillati</taxon>
        <taxon>Bacillota</taxon>
        <taxon>Bacilli</taxon>
        <taxon>Lactobacillales</taxon>
        <taxon>Lactobacillaceae</taxon>
        <taxon>Levilactobacillus</taxon>
    </lineage>
</organism>
<dbReference type="SUPFAM" id="SSF51430">
    <property type="entry name" value="NAD(P)-linked oxidoreductase"/>
    <property type="match status" value="1"/>
</dbReference>
<evidence type="ECO:0000256" key="5">
    <source>
        <dbReference type="PIRSR" id="PIRSR000097-2"/>
    </source>
</evidence>
<dbReference type="STRING" id="1423715.FD25_GL002466"/>
<dbReference type="PANTHER" id="PTHR43827:SF3">
    <property type="entry name" value="NADP-DEPENDENT OXIDOREDUCTASE DOMAIN-CONTAINING PROTEIN"/>
    <property type="match status" value="1"/>
</dbReference>
<feature type="site" description="Lowers pKa of active site Tyr" evidence="6">
    <location>
        <position position="75"/>
    </location>
</feature>
<sequence>MEKTITLNNGVTMPTLGFGVFQVPDSEQCETVVREALRQGYRLIDTAAAYLNEEAVGRAIKASGIPREEIFVTTKLWVQDASYAGAQRAIDRSLSRLGLDYLDLYLIHQPLGDVYGAWRAMEEAYHAGKVRAIGVSNFEPDRVQDLMMHNSVKPAVDQIQVNPLAPQTAAVDWLLANDIRPEAWGPFAEGKTGLFTNPVLVQLADKYHKTTAQIMLRWLNQRGVVVIPKSVTPARIAGNTDFYDITLTAAEVAQIAALALPDSQFGNSHDPENVKQLGSWTLDI</sequence>
<dbReference type="PROSITE" id="PS00798">
    <property type="entry name" value="ALDOKETO_REDUCTASE_1"/>
    <property type="match status" value="1"/>
</dbReference>
<evidence type="ECO:0000256" key="1">
    <source>
        <dbReference type="ARBA" id="ARBA00007905"/>
    </source>
</evidence>
<feature type="domain" description="NADP-dependent oxidoreductase" evidence="7">
    <location>
        <begin position="18"/>
        <end position="258"/>
    </location>
</feature>
<reference evidence="8 9" key="1">
    <citation type="journal article" date="2015" name="Genome Announc.">
        <title>Expanding the biotechnology potential of lactobacilli through comparative genomics of 213 strains and associated genera.</title>
        <authorList>
            <person name="Sun Z."/>
            <person name="Harris H.M."/>
            <person name="McCann A."/>
            <person name="Guo C."/>
            <person name="Argimon S."/>
            <person name="Zhang W."/>
            <person name="Yang X."/>
            <person name="Jeffery I.B."/>
            <person name="Cooney J.C."/>
            <person name="Kagawa T.F."/>
            <person name="Liu W."/>
            <person name="Song Y."/>
            <person name="Salvetti E."/>
            <person name="Wrobel A."/>
            <person name="Rasinkangas P."/>
            <person name="Parkhill J."/>
            <person name="Rea M.C."/>
            <person name="O'Sullivan O."/>
            <person name="Ritari J."/>
            <person name="Douillard F.P."/>
            <person name="Paul Ross R."/>
            <person name="Yang R."/>
            <person name="Briner A.E."/>
            <person name="Felis G.E."/>
            <person name="de Vos W.M."/>
            <person name="Barrangou R."/>
            <person name="Klaenhammer T.R."/>
            <person name="Caufield P.W."/>
            <person name="Cui Y."/>
            <person name="Zhang H."/>
            <person name="O'Toole P.W."/>
        </authorList>
    </citation>
    <scope>NUCLEOTIDE SEQUENCE [LARGE SCALE GENOMIC DNA]</scope>
    <source>
        <strain evidence="8 9">DSM 19394</strain>
    </source>
</reference>
<dbReference type="PRINTS" id="PR00069">
    <property type="entry name" value="ALDKETRDTASE"/>
</dbReference>
<dbReference type="Proteomes" id="UP000051955">
    <property type="component" value="Unassembled WGS sequence"/>
</dbReference>
<comment type="caution">
    <text evidence="8">The sequence shown here is derived from an EMBL/GenBank/DDBJ whole genome shotgun (WGS) entry which is preliminary data.</text>
</comment>
<evidence type="ECO:0000256" key="2">
    <source>
        <dbReference type="ARBA" id="ARBA00022857"/>
    </source>
</evidence>